<gene>
    <name evidence="1" type="ORF">T12_11639</name>
</gene>
<protein>
    <submittedName>
        <fullName evidence="1">Uncharacterized protein</fullName>
    </submittedName>
</protein>
<evidence type="ECO:0000313" key="1">
    <source>
        <dbReference type="EMBL" id="KRX71939.1"/>
    </source>
</evidence>
<organism evidence="1 2">
    <name type="scientific">Trichinella patagoniensis</name>
    <dbReference type="NCBI Taxonomy" id="990121"/>
    <lineage>
        <taxon>Eukaryota</taxon>
        <taxon>Metazoa</taxon>
        <taxon>Ecdysozoa</taxon>
        <taxon>Nematoda</taxon>
        <taxon>Enoplea</taxon>
        <taxon>Dorylaimia</taxon>
        <taxon>Trichinellida</taxon>
        <taxon>Trichinellidae</taxon>
        <taxon>Trichinella</taxon>
    </lineage>
</organism>
<reference evidence="1 2" key="1">
    <citation type="submission" date="2015-01" db="EMBL/GenBank/DDBJ databases">
        <title>Evolution of Trichinella species and genotypes.</title>
        <authorList>
            <person name="Korhonen P.K."/>
            <person name="Edoardo P."/>
            <person name="Giuseppe L.R."/>
            <person name="Gasser R.B."/>
        </authorList>
    </citation>
    <scope>NUCLEOTIDE SEQUENCE [LARGE SCALE GENOMIC DNA]</scope>
    <source>
        <strain evidence="1">ISS2496</strain>
    </source>
</reference>
<dbReference type="EMBL" id="JYDQ01005773">
    <property type="protein sequence ID" value="KRX71939.1"/>
    <property type="molecule type" value="Genomic_DNA"/>
</dbReference>
<evidence type="ECO:0000313" key="2">
    <source>
        <dbReference type="Proteomes" id="UP000054783"/>
    </source>
</evidence>
<comment type="caution">
    <text evidence="1">The sequence shown here is derived from an EMBL/GenBank/DDBJ whole genome shotgun (WGS) entry which is preliminary data.</text>
</comment>
<dbReference type="Proteomes" id="UP000054783">
    <property type="component" value="Unassembled WGS sequence"/>
</dbReference>
<keyword evidence="2" id="KW-1185">Reference proteome</keyword>
<accession>A0A0V0W9Q9</accession>
<dbReference type="AlphaFoldDB" id="A0A0V0W9Q9"/>
<name>A0A0V0W9Q9_9BILA</name>
<proteinExistence type="predicted"/>
<sequence>MTTSKIICGVFLPGDELLRVEELSISTGPHLIDDSWLEINV</sequence>